<comment type="subcellular location">
    <subcellularLocation>
        <location evidence="1">Cytoplasm</location>
        <location evidence="1">Cytoskeleton</location>
    </subcellularLocation>
</comment>
<name>A0A0G4HN05_9ALVE</name>
<dbReference type="PANTHER" id="PTHR24107">
    <property type="entry name" value="YNEIN REGULATORY COMPLEX SUBUNIT 5"/>
    <property type="match status" value="1"/>
</dbReference>
<evidence type="ECO:0000256" key="3">
    <source>
        <dbReference type="ARBA" id="ARBA00023212"/>
    </source>
</evidence>
<sequence length="697" mass="73852">MKIRRSDTFRHCLCNDGSEEQSGSAGKESEKKKKNELCVLFDHARPTAEGISEMVSGRKGFGLAWLLLEFIKKGRSKLPLESFDVSGFPLSASKLKLLLSSIPSGPGVVETLTCGTHVCNNAFLPVLLDFLLQAKVGGAGRTPSICLKTLNVAKCDLGEASGAIFHVLPRSLEHLHVSGQSKTSVMKWCQAEGALKRPLFSSALAPPTVPQTGPYKGQSRGVEALAEALKAKKTTSLQTLDLEGNGMRPAGLKHLASAVNAEAVPHLKVLVLKYNCLTDVSDRERDRRERDCGPIAELLSTSALKELEELDLSDNCIFDRDGGGEGVGVEVSAAAIAAPGRFPQLRRLDLGGNHASLGNGPPRHHPPGLTSGQLAAFVSGLGEGGLPSLEEVVIPWGGSDETPEGVVALANAISAGHLVKLKKFKMDRRADLTDENFARFTRSLASGKVSLLQSLDLQFFFESPEEGVGALAGAIRGGGCPVLQKLDLSWEEEGDEGVGGLAEGLGGGLLPSLRDLSLTVFGQEEWGEGRREGSIAVGEVLSTRQVPSLRSLSLGWNCNQSFASVCEGLTRGRLDPLVVVDVELRGGGRTDLVVTRFAEVIRGGKLSGLRSLKSTRDDMLSPAGAGAFGEALTHAEASLNSLEKIEMEWPSGAEALIFLEGLCRGPVRVACRHFGSCTVPSSLGPPLQDRSSPCPTL</sequence>
<accession>A0A0G4HN05</accession>
<protein>
    <submittedName>
        <fullName evidence="4">Uncharacterized protein</fullName>
    </submittedName>
</protein>
<dbReference type="SUPFAM" id="SSF52047">
    <property type="entry name" value="RNI-like"/>
    <property type="match status" value="2"/>
</dbReference>
<keyword evidence="3" id="KW-0206">Cytoskeleton</keyword>
<evidence type="ECO:0000313" key="4">
    <source>
        <dbReference type="EMBL" id="CEM45619.1"/>
    </source>
</evidence>
<dbReference type="AlphaFoldDB" id="A0A0G4HN05"/>
<dbReference type="Pfam" id="PF13516">
    <property type="entry name" value="LRR_6"/>
    <property type="match status" value="1"/>
</dbReference>
<keyword evidence="2" id="KW-0963">Cytoplasm</keyword>
<organism evidence="4">
    <name type="scientific">Chromera velia CCMP2878</name>
    <dbReference type="NCBI Taxonomy" id="1169474"/>
    <lineage>
        <taxon>Eukaryota</taxon>
        <taxon>Sar</taxon>
        <taxon>Alveolata</taxon>
        <taxon>Colpodellida</taxon>
        <taxon>Chromeraceae</taxon>
        <taxon>Chromera</taxon>
    </lineage>
</organism>
<dbReference type="EMBL" id="CDMZ01003229">
    <property type="protein sequence ID" value="CEM45619.1"/>
    <property type="molecule type" value="Genomic_DNA"/>
</dbReference>
<dbReference type="InterPro" id="IPR001611">
    <property type="entry name" value="Leu-rich_rpt"/>
</dbReference>
<gene>
    <name evidence="4" type="ORF">Cvel_1187</name>
</gene>
<evidence type="ECO:0000256" key="1">
    <source>
        <dbReference type="ARBA" id="ARBA00004245"/>
    </source>
</evidence>
<dbReference type="Gene3D" id="3.80.10.10">
    <property type="entry name" value="Ribonuclease Inhibitor"/>
    <property type="match status" value="2"/>
</dbReference>
<reference evidence="4" key="1">
    <citation type="submission" date="2014-11" db="EMBL/GenBank/DDBJ databases">
        <authorList>
            <person name="Otto D Thomas"/>
            <person name="Naeem Raeece"/>
        </authorList>
    </citation>
    <scope>NUCLEOTIDE SEQUENCE</scope>
</reference>
<dbReference type="PANTHER" id="PTHR24107:SF23">
    <property type="entry name" value="FLAGELLAR MEMBER 5"/>
    <property type="match status" value="1"/>
</dbReference>
<evidence type="ECO:0000256" key="2">
    <source>
        <dbReference type="ARBA" id="ARBA00022490"/>
    </source>
</evidence>
<dbReference type="VEuPathDB" id="CryptoDB:Cvel_1187"/>
<dbReference type="InterPro" id="IPR052410">
    <property type="entry name" value="DRC5"/>
</dbReference>
<dbReference type="SMART" id="SM00368">
    <property type="entry name" value="LRR_RI"/>
    <property type="match status" value="5"/>
</dbReference>
<proteinExistence type="predicted"/>
<dbReference type="PhylomeDB" id="A0A0G4HN05"/>
<dbReference type="GO" id="GO:0005856">
    <property type="term" value="C:cytoskeleton"/>
    <property type="evidence" value="ECO:0007669"/>
    <property type="project" value="UniProtKB-SubCell"/>
</dbReference>
<dbReference type="InterPro" id="IPR032675">
    <property type="entry name" value="LRR_dom_sf"/>
</dbReference>